<dbReference type="PANTHER" id="PTHR46415">
    <property type="entry name" value="ADAPTOR PROTEIN, PHOSPHOTYROSINE INTERACTION, PH DOMAIN AND LEUCINE ZIPPER-CONTAINING 2"/>
    <property type="match status" value="1"/>
</dbReference>
<dbReference type="Pfam" id="PF16746">
    <property type="entry name" value="BAR_3"/>
    <property type="match status" value="1"/>
</dbReference>
<proteinExistence type="evidence at transcript level"/>
<dbReference type="EMBL" id="GADI01002350">
    <property type="protein sequence ID" value="JAA71458.1"/>
    <property type="molecule type" value="mRNA"/>
</dbReference>
<dbReference type="Gene3D" id="1.20.1270.60">
    <property type="entry name" value="Arfaptin homology (AH) domain/BAR domain"/>
    <property type="match status" value="1"/>
</dbReference>
<dbReference type="InterPro" id="IPR047181">
    <property type="entry name" value="DP13A/B"/>
</dbReference>
<name>A0A0K8RKK8_IXORI</name>
<accession>A0A0K8RKK8</accession>
<reference evidence="3" key="1">
    <citation type="submission" date="2012-12" db="EMBL/GenBank/DDBJ databases">
        <title>Identification and characterization of a phenylalanine ammonia-lyase gene family in Isatis indigotica Fort.</title>
        <authorList>
            <person name="Liu Q."/>
            <person name="Chen J."/>
            <person name="Zhou X."/>
            <person name="Di P."/>
            <person name="Xiao Y."/>
            <person name="Xuan H."/>
            <person name="Zhang L."/>
            <person name="Chen W."/>
        </authorList>
    </citation>
    <scope>NUCLEOTIDE SEQUENCE</scope>
    <source>
        <tissue evidence="3">Salivary gland</tissue>
    </source>
</reference>
<organism evidence="3">
    <name type="scientific">Ixodes ricinus</name>
    <name type="common">Common tick</name>
    <name type="synonym">Acarus ricinus</name>
    <dbReference type="NCBI Taxonomy" id="34613"/>
    <lineage>
        <taxon>Eukaryota</taxon>
        <taxon>Metazoa</taxon>
        <taxon>Ecdysozoa</taxon>
        <taxon>Arthropoda</taxon>
        <taxon>Chelicerata</taxon>
        <taxon>Arachnida</taxon>
        <taxon>Acari</taxon>
        <taxon>Parasitiformes</taxon>
        <taxon>Ixodida</taxon>
        <taxon>Ixodoidea</taxon>
        <taxon>Ixodidae</taxon>
        <taxon>Ixodinae</taxon>
        <taxon>Ixodes</taxon>
    </lineage>
</organism>
<dbReference type="SUPFAM" id="SSF103657">
    <property type="entry name" value="BAR/IMD domain-like"/>
    <property type="match status" value="1"/>
</dbReference>
<dbReference type="AlphaFoldDB" id="A0A0K8RKK8"/>
<dbReference type="GO" id="GO:0010008">
    <property type="term" value="C:endosome membrane"/>
    <property type="evidence" value="ECO:0007669"/>
    <property type="project" value="TreeGrafter"/>
</dbReference>
<sequence>MQGPEALHLADALDDNPQTRSLVNLFEQDAHQLHKYVKVMYEHANRIWNAERELADATTSLAHHVRQYDTQDFPLDMDPESILRTTLKQLSNTLQEMSSWHHMCSAQIGDSMVYPLSRFIESDLHEIFKLQEQYSSAAAEKEQALSRYCRQSRKRDTDRQKLDISEEVYLANKKFHTLSLKFYAYLNALQYRRKIALIEPLLGYVHSMKSFFGIAYETTHSADQDDFLANIGTSVGEGPEGDVVGRTCWVTSRSAGTGKGRERGPVPLPTRRRRTDGTDYLTLYVSGPDVVPRDPPEPGPGTVRT</sequence>
<dbReference type="InterPro" id="IPR004148">
    <property type="entry name" value="BAR_dom"/>
</dbReference>
<feature type="domain" description="BAR" evidence="2">
    <location>
        <begin position="8"/>
        <end position="235"/>
    </location>
</feature>
<feature type="region of interest" description="Disordered" evidence="1">
    <location>
        <begin position="254"/>
        <end position="305"/>
    </location>
</feature>
<dbReference type="InterPro" id="IPR027267">
    <property type="entry name" value="AH/BAR_dom_sf"/>
</dbReference>
<dbReference type="PANTHER" id="PTHR46415:SF2">
    <property type="entry name" value="BETA, PUTATIVE-RELATED"/>
    <property type="match status" value="1"/>
</dbReference>
<evidence type="ECO:0000313" key="3">
    <source>
        <dbReference type="EMBL" id="JAA71458.1"/>
    </source>
</evidence>
<evidence type="ECO:0000259" key="2">
    <source>
        <dbReference type="Pfam" id="PF16746"/>
    </source>
</evidence>
<dbReference type="GO" id="GO:0023052">
    <property type="term" value="P:signaling"/>
    <property type="evidence" value="ECO:0007669"/>
    <property type="project" value="TreeGrafter"/>
</dbReference>
<evidence type="ECO:0000256" key="1">
    <source>
        <dbReference type="SAM" id="MobiDB-lite"/>
    </source>
</evidence>
<protein>
    <submittedName>
        <fullName evidence="3">Putative adaptor protein phosphotyrosine interaction ph domain and leucine zipper</fullName>
    </submittedName>
</protein>